<evidence type="ECO:0000256" key="1">
    <source>
        <dbReference type="SAM" id="MobiDB-lite"/>
    </source>
</evidence>
<protein>
    <submittedName>
        <fullName evidence="3">Uncharacterized protein</fullName>
    </submittedName>
</protein>
<feature type="compositionally biased region" description="Low complexity" evidence="1">
    <location>
        <begin position="51"/>
        <end position="60"/>
    </location>
</feature>
<reference evidence="3 4" key="1">
    <citation type="submission" date="2020-08" db="EMBL/GenBank/DDBJ databases">
        <authorList>
            <person name="Mo P."/>
        </authorList>
    </citation>
    <scope>NUCLEOTIDE SEQUENCE [LARGE SCALE GENOMIC DNA]</scope>
    <source>
        <strain evidence="3 4">CGMCC 4.1532</strain>
    </source>
</reference>
<organism evidence="3 4">
    <name type="scientific">Pseudonocardia petroleophila</name>
    <dbReference type="NCBI Taxonomy" id="37331"/>
    <lineage>
        <taxon>Bacteria</taxon>
        <taxon>Bacillati</taxon>
        <taxon>Actinomycetota</taxon>
        <taxon>Actinomycetes</taxon>
        <taxon>Pseudonocardiales</taxon>
        <taxon>Pseudonocardiaceae</taxon>
        <taxon>Pseudonocardia</taxon>
    </lineage>
</organism>
<evidence type="ECO:0000313" key="3">
    <source>
        <dbReference type="EMBL" id="QNG54035.1"/>
    </source>
</evidence>
<name>A0A7G7MMM4_9PSEU</name>
<dbReference type="AlphaFoldDB" id="A0A7G7MMM4"/>
<keyword evidence="2" id="KW-1133">Transmembrane helix</keyword>
<dbReference type="KEGG" id="ppel:H6H00_09085"/>
<dbReference type="EMBL" id="CP060131">
    <property type="protein sequence ID" value="QNG54035.1"/>
    <property type="molecule type" value="Genomic_DNA"/>
</dbReference>
<keyword evidence="4" id="KW-1185">Reference proteome</keyword>
<keyword evidence="2" id="KW-0812">Transmembrane</keyword>
<dbReference type="RefSeq" id="WP_185720859.1">
    <property type="nucleotide sequence ID" value="NZ_BAAAWI010000001.1"/>
</dbReference>
<proteinExistence type="predicted"/>
<gene>
    <name evidence="3" type="ORF">H6H00_09085</name>
</gene>
<keyword evidence="2" id="KW-0472">Membrane</keyword>
<accession>A0A7G7MMM4</accession>
<evidence type="ECO:0000313" key="4">
    <source>
        <dbReference type="Proteomes" id="UP000515728"/>
    </source>
</evidence>
<dbReference type="Proteomes" id="UP000515728">
    <property type="component" value="Chromosome"/>
</dbReference>
<feature type="compositionally biased region" description="Pro residues" evidence="1">
    <location>
        <begin position="61"/>
        <end position="72"/>
    </location>
</feature>
<evidence type="ECO:0000256" key="2">
    <source>
        <dbReference type="SAM" id="Phobius"/>
    </source>
</evidence>
<feature type="transmembrane region" description="Helical" evidence="2">
    <location>
        <begin position="124"/>
        <end position="146"/>
    </location>
</feature>
<feature type="region of interest" description="Disordered" evidence="1">
    <location>
        <begin position="1"/>
        <end position="99"/>
    </location>
</feature>
<sequence>MRLGDAPDGPQVSRIAEAVPITSRSGGVALLDADDPATGLAPPWQRMPQTRPAVRLAAAPDAPPAGPRPGAPARPVRPVTELATRRPTPVEHRPPVLSARPPVVEEPSILGLSRRARSRLGSRLFTLFFVAVFTLIAVQMVLAILYG</sequence>